<dbReference type="PANTHER" id="PTHR10126">
    <property type="entry name" value="TATA-BOX BINDING PROTEIN"/>
    <property type="match status" value="1"/>
</dbReference>
<feature type="region of interest" description="Disordered" evidence="4">
    <location>
        <begin position="159"/>
        <end position="190"/>
    </location>
</feature>
<name>A0A267DYC6_9PLAT</name>
<proteinExistence type="inferred from homology"/>
<protein>
    <submittedName>
        <fullName evidence="5">Uncharacterized protein</fullName>
    </submittedName>
</protein>
<reference evidence="5 6" key="1">
    <citation type="submission" date="2017-06" db="EMBL/GenBank/DDBJ databases">
        <title>A platform for efficient transgenesis in Macrostomum lignano, a flatworm model organism for stem cell research.</title>
        <authorList>
            <person name="Berezikov E."/>
        </authorList>
    </citation>
    <scope>NUCLEOTIDE SEQUENCE [LARGE SCALE GENOMIC DNA]</scope>
    <source>
        <strain evidence="5">DV1</strain>
        <tissue evidence="5">Whole organism</tissue>
    </source>
</reference>
<gene>
    <name evidence="5" type="ORF">BOX15_Mlig030348g1</name>
</gene>
<comment type="similarity">
    <text evidence="1">Belongs to the TBP family.</text>
</comment>
<evidence type="ECO:0000313" key="6">
    <source>
        <dbReference type="Proteomes" id="UP000215902"/>
    </source>
</evidence>
<keyword evidence="2" id="KW-0238">DNA-binding</keyword>
<dbReference type="EMBL" id="NIVC01002930">
    <property type="protein sequence ID" value="PAA54323.1"/>
    <property type="molecule type" value="Genomic_DNA"/>
</dbReference>
<evidence type="ECO:0000256" key="4">
    <source>
        <dbReference type="SAM" id="MobiDB-lite"/>
    </source>
</evidence>
<feature type="compositionally biased region" description="Polar residues" evidence="4">
    <location>
        <begin position="172"/>
        <end position="184"/>
    </location>
</feature>
<evidence type="ECO:0000256" key="3">
    <source>
        <dbReference type="ARBA" id="ARBA00023163"/>
    </source>
</evidence>
<dbReference type="PRINTS" id="PR00686">
    <property type="entry name" value="TIFACTORIID"/>
</dbReference>
<keyword evidence="3" id="KW-0804">Transcription</keyword>
<evidence type="ECO:0000256" key="2">
    <source>
        <dbReference type="ARBA" id="ARBA00023125"/>
    </source>
</evidence>
<dbReference type="Gene3D" id="3.30.310.10">
    <property type="entry name" value="TATA-Binding Protein"/>
    <property type="match status" value="2"/>
</dbReference>
<organism evidence="5 6">
    <name type="scientific">Macrostomum lignano</name>
    <dbReference type="NCBI Taxonomy" id="282301"/>
    <lineage>
        <taxon>Eukaryota</taxon>
        <taxon>Metazoa</taxon>
        <taxon>Spiralia</taxon>
        <taxon>Lophotrochozoa</taxon>
        <taxon>Platyhelminthes</taxon>
        <taxon>Rhabditophora</taxon>
        <taxon>Macrostomorpha</taxon>
        <taxon>Macrostomida</taxon>
        <taxon>Macrostomidae</taxon>
        <taxon>Macrostomum</taxon>
    </lineage>
</organism>
<feature type="compositionally biased region" description="Basic and acidic residues" evidence="4">
    <location>
        <begin position="159"/>
        <end position="171"/>
    </location>
</feature>
<keyword evidence="6" id="KW-1185">Reference proteome</keyword>
<dbReference type="STRING" id="282301.A0A267DYC6"/>
<dbReference type="GO" id="GO:0003677">
    <property type="term" value="F:DNA binding"/>
    <property type="evidence" value="ECO:0007669"/>
    <property type="project" value="UniProtKB-KW"/>
</dbReference>
<evidence type="ECO:0000313" key="5">
    <source>
        <dbReference type="EMBL" id="PAA54323.1"/>
    </source>
</evidence>
<dbReference type="Pfam" id="PF00352">
    <property type="entry name" value="TBP"/>
    <property type="match status" value="2"/>
</dbReference>
<dbReference type="InterPro" id="IPR000814">
    <property type="entry name" value="TBP"/>
</dbReference>
<dbReference type="GO" id="GO:0006352">
    <property type="term" value="P:DNA-templated transcription initiation"/>
    <property type="evidence" value="ECO:0007669"/>
    <property type="project" value="InterPro"/>
</dbReference>
<comment type="caution">
    <text evidence="5">The sequence shown here is derived from an EMBL/GenBank/DDBJ whole genome shotgun (WGS) entry which is preliminary data.</text>
</comment>
<dbReference type="InterPro" id="IPR012295">
    <property type="entry name" value="TBP_dom_sf"/>
</dbReference>
<evidence type="ECO:0000256" key="1">
    <source>
        <dbReference type="ARBA" id="ARBA00005560"/>
    </source>
</evidence>
<sequence>MNYIDFQGFPRERSSRDFVVKELAIAQVRAGSYHITHHVYASPFSWERISPEMQVHYRKLSKNLHHFKWTDGSRSYMHLANDILNIAYGPTWTSGVKKSIFLTELLGRQVYNLEDLGSPLIQASDTGCAVKNVLLYYNWLKPKFCINLRSEVCPHHSKALKDSTTDRKDSLNEYTCDSPASDQSGWRRGSEAGWRQGCPVASAGTGSQHGSCHLSPRLARVLIKRMRNPRVTLLLYPTGQLSICGARSYSASVKAARRFVAMLHRRVPPQLLPRQSVCVRIKTITAYGKIDLPKALSLRNLCEVLPNAKYEPESFTALVCQLQYCKCTLFHNGSFVLSGAKSKHMLQSDRSLLACLLSN</sequence>
<dbReference type="AlphaFoldDB" id="A0A267DYC6"/>
<dbReference type="Proteomes" id="UP000215902">
    <property type="component" value="Unassembled WGS sequence"/>
</dbReference>
<dbReference type="SUPFAM" id="SSF55945">
    <property type="entry name" value="TATA-box binding protein-like"/>
    <property type="match status" value="2"/>
</dbReference>
<accession>A0A267DYC6</accession>